<dbReference type="RefSeq" id="WP_244077217.1">
    <property type="nucleotide sequence ID" value="NZ_AP025581.1"/>
</dbReference>
<comment type="pathway">
    <text evidence="6">Quinol/quinone metabolism; menaquinone biosynthesis.</text>
</comment>
<comment type="cofactor">
    <cofactor evidence="6 7">
        <name>[4Fe-4S] cluster</name>
        <dbReference type="ChEBI" id="CHEBI:49883"/>
    </cofactor>
    <text evidence="6 7">Binds 1 [4Fe-4S] cluster. The cluster is coordinated with 3 cysteines and an exchangeable S-adenosyl-L-methionine.</text>
</comment>
<dbReference type="InterPro" id="IPR020050">
    <property type="entry name" value="FO_synthase_su2"/>
</dbReference>
<dbReference type="NCBIfam" id="TIGR00423">
    <property type="entry name" value="CofH family radical SAM protein"/>
    <property type="match status" value="1"/>
</dbReference>
<keyword evidence="5 6" id="KW-0411">Iron-sulfur</keyword>
<feature type="binding site" evidence="6 7">
    <location>
        <position position="64"/>
    </location>
    <ligand>
        <name>[4Fe-4S] cluster</name>
        <dbReference type="ChEBI" id="CHEBI:49883"/>
        <note>4Fe-4S-S-AdoMet</note>
    </ligand>
</feature>
<comment type="function">
    <text evidence="6">Radical SAM enzyme that catalyzes the addition of the adenosyl radical to the double bond of 3-[(1-carboxyvinyl)oxy]benzoate, leading to aminodeoxyfutalosine (AFL), a key intermediate in the formation of menaquinone (MK, vitamin K2) from chorismate.</text>
</comment>
<evidence type="ECO:0000313" key="10">
    <source>
        <dbReference type="EMBL" id="GKI20560.1"/>
    </source>
</evidence>
<dbReference type="SFLD" id="SFLDF00343">
    <property type="entry name" value="aminofutalosine_synthase_(mqnE"/>
    <property type="match status" value="1"/>
</dbReference>
<evidence type="ECO:0000256" key="1">
    <source>
        <dbReference type="ARBA" id="ARBA00022485"/>
    </source>
</evidence>
<dbReference type="GO" id="GO:0009234">
    <property type="term" value="P:menaquinone biosynthetic process"/>
    <property type="evidence" value="ECO:0007669"/>
    <property type="project" value="UniProtKB-UniRule"/>
</dbReference>
<evidence type="ECO:0000256" key="7">
    <source>
        <dbReference type="PIRSR" id="PIRSR004762-1"/>
    </source>
</evidence>
<dbReference type="SUPFAM" id="SSF102114">
    <property type="entry name" value="Radical SAM enzymes"/>
    <property type="match status" value="1"/>
</dbReference>
<dbReference type="InterPro" id="IPR013785">
    <property type="entry name" value="Aldolase_TIM"/>
</dbReference>
<dbReference type="PANTHER" id="PTHR43076:SF7">
    <property type="entry name" value="AMINODEOXYFUTALOSINE SYNTHASE"/>
    <property type="match status" value="1"/>
</dbReference>
<evidence type="ECO:0000256" key="2">
    <source>
        <dbReference type="ARBA" id="ARBA00022691"/>
    </source>
</evidence>
<evidence type="ECO:0000256" key="8">
    <source>
        <dbReference type="PIRSR" id="PIRSR004762-2"/>
    </source>
</evidence>
<dbReference type="GO" id="GO:0102573">
    <property type="term" value="F:aminodeoxyfutalosine synthase activity"/>
    <property type="evidence" value="ECO:0007669"/>
    <property type="project" value="UniProtKB-EC"/>
</dbReference>
<dbReference type="Pfam" id="PF04055">
    <property type="entry name" value="Radical_SAM"/>
    <property type="match status" value="1"/>
</dbReference>
<feature type="binding site" evidence="8">
    <location>
        <position position="70"/>
    </location>
    <ligand>
        <name>S-adenosyl-L-methionine</name>
        <dbReference type="ChEBI" id="CHEBI:59789"/>
    </ligand>
</feature>
<keyword evidence="1 6" id="KW-0004">4Fe-4S</keyword>
<proteinExistence type="inferred from homology"/>
<dbReference type="InterPro" id="IPR045567">
    <property type="entry name" value="CofH/MnqC-like_C"/>
</dbReference>
<evidence type="ECO:0000256" key="5">
    <source>
        <dbReference type="ARBA" id="ARBA00023014"/>
    </source>
</evidence>
<name>A0AA37P188_9BACT</name>
<accession>A0AA37P188</accession>
<feature type="binding site" evidence="8">
    <location>
        <position position="176"/>
    </location>
    <ligand>
        <name>S-adenosyl-L-methionine</name>
        <dbReference type="ChEBI" id="CHEBI:59789"/>
    </ligand>
</feature>
<organism evidence="10 11">
    <name type="scientific">Alistipes finegoldii</name>
    <dbReference type="NCBI Taxonomy" id="214856"/>
    <lineage>
        <taxon>Bacteria</taxon>
        <taxon>Pseudomonadati</taxon>
        <taxon>Bacteroidota</taxon>
        <taxon>Bacteroidia</taxon>
        <taxon>Bacteroidales</taxon>
        <taxon>Rikenellaceae</taxon>
        <taxon>Alistipes</taxon>
    </lineage>
</organism>
<gene>
    <name evidence="6 10" type="primary">mqnE</name>
    <name evidence="10" type="ORF">CE91St16_34680</name>
</gene>
<dbReference type="CDD" id="cd01335">
    <property type="entry name" value="Radical_SAM"/>
    <property type="match status" value="1"/>
</dbReference>
<dbReference type="GO" id="GO:0044689">
    <property type="term" value="F:7,8-didemethyl-8-hydroxy-5-deazariboflavin synthase activity"/>
    <property type="evidence" value="ECO:0007669"/>
    <property type="project" value="TreeGrafter"/>
</dbReference>
<dbReference type="SFLD" id="SFLDS00029">
    <property type="entry name" value="Radical_SAM"/>
    <property type="match status" value="1"/>
</dbReference>
<keyword evidence="6" id="KW-0808">Transferase</keyword>
<comment type="catalytic activity">
    <reaction evidence="6">
        <text>3-[(1-carboxyvinyl)-oxy]benzoate + S-adenosyl-L-methionine + H2O = 6-amino-6-deoxyfutalosine + hydrogencarbonate + L-methionine + H(+)</text>
        <dbReference type="Rhea" id="RHEA:33075"/>
        <dbReference type="ChEBI" id="CHEBI:15377"/>
        <dbReference type="ChEBI" id="CHEBI:15378"/>
        <dbReference type="ChEBI" id="CHEBI:17544"/>
        <dbReference type="ChEBI" id="CHEBI:57844"/>
        <dbReference type="ChEBI" id="CHEBI:59789"/>
        <dbReference type="ChEBI" id="CHEBI:64286"/>
        <dbReference type="ChEBI" id="CHEBI:76981"/>
        <dbReference type="EC" id="2.5.1.120"/>
    </reaction>
</comment>
<dbReference type="PIRSF" id="PIRSF004762">
    <property type="entry name" value="CHP00423"/>
    <property type="match status" value="1"/>
</dbReference>
<keyword evidence="2 6" id="KW-0949">S-adenosyl-L-methionine</keyword>
<evidence type="ECO:0000256" key="3">
    <source>
        <dbReference type="ARBA" id="ARBA00022723"/>
    </source>
</evidence>
<dbReference type="AlphaFoldDB" id="A0AA37P188"/>
<dbReference type="Proteomes" id="UP001055105">
    <property type="component" value="Unassembled WGS sequence"/>
</dbReference>
<protein>
    <recommendedName>
        <fullName evidence="6">Aminodeoxyfutalosine synthase</fullName>
        <shortName evidence="6">AFL synthase</shortName>
        <shortName evidence="6">Aminofutalosine synthase</shortName>
        <ecNumber evidence="6">2.5.1.120</ecNumber>
    </recommendedName>
    <alternativeName>
        <fullName evidence="6">Menaquinone biosynthetic enzyme MqnE</fullName>
    </alternativeName>
</protein>
<dbReference type="InterPro" id="IPR006638">
    <property type="entry name" value="Elp3/MiaA/NifB-like_rSAM"/>
</dbReference>
<dbReference type="EC" id="2.5.1.120" evidence="6"/>
<evidence type="ECO:0000313" key="11">
    <source>
        <dbReference type="Proteomes" id="UP001055105"/>
    </source>
</evidence>
<dbReference type="Pfam" id="PF19288">
    <property type="entry name" value="CofH_C"/>
    <property type="match status" value="1"/>
</dbReference>
<dbReference type="InterPro" id="IPR034405">
    <property type="entry name" value="F420"/>
</dbReference>
<dbReference type="SFLD" id="SFLDG01064">
    <property type="entry name" value="F420__menaquinone_cofactor_bio"/>
    <property type="match status" value="1"/>
</dbReference>
<dbReference type="PANTHER" id="PTHR43076">
    <property type="entry name" value="FO SYNTHASE (COFH)"/>
    <property type="match status" value="1"/>
</dbReference>
<sequence length="360" mass="40933">MQQIDDIAAEVRRGARIGDAEAARLWREAPLWLLGELATERKRRMSGDKVYFNRNFHIEPTNRCVFNCRFCSYRRPAGSPEAWDYTMEEIEQIARGRQGKGITEVHIVGGVHPDHGLEYYIDMIRRVKAILPEAAVKAFTAIELSYMIRKAGLSVEEGLRRLKEAGMAAIPGGGAEIFDQEIRSRICPDKGSTDEWLEVHETAHRLGIPTNATILYGHVEGLEHRIDHLRRLRELQDRTGGFNAFIPLKYRNFGNPMSEIGEVSVIEDLRMLAMSRIYLDNVPHIKAYWVMYGKATTELALAFGADDIDGTIDDTTKIYSMAGADDRRPSMSVEEMRRIVRAAGCRAVERDTFYNELPDR</sequence>
<comment type="similarity">
    <text evidence="6">Belongs to the radical SAM superfamily. MqnE family.</text>
</comment>
<dbReference type="Gene3D" id="3.20.20.70">
    <property type="entry name" value="Aldolase class I"/>
    <property type="match status" value="1"/>
</dbReference>
<dbReference type="NCBIfam" id="TIGR03700">
    <property type="entry name" value="mena_SCO4494"/>
    <property type="match status" value="1"/>
</dbReference>
<dbReference type="SMART" id="SM00729">
    <property type="entry name" value="Elp3"/>
    <property type="match status" value="1"/>
</dbReference>
<dbReference type="InterPro" id="IPR007197">
    <property type="entry name" value="rSAM"/>
</dbReference>
<reference evidence="10" key="1">
    <citation type="submission" date="2022-01" db="EMBL/GenBank/DDBJ databases">
        <title>Novel bile acid biosynthetic pathways are enriched in the microbiome of centenarians.</title>
        <authorList>
            <person name="Sato Y."/>
            <person name="Atarashi K."/>
            <person name="Plichta R.D."/>
            <person name="Arai Y."/>
            <person name="Sasajima S."/>
            <person name="Kearney M.S."/>
            <person name="Suda W."/>
            <person name="Takeshita K."/>
            <person name="Sasaki T."/>
            <person name="Okamoto S."/>
            <person name="Skelly N.A."/>
            <person name="Okamura Y."/>
            <person name="Vlamakis H."/>
            <person name="Li Y."/>
            <person name="Tanoue T."/>
            <person name="Takei H."/>
            <person name="Nittono H."/>
            <person name="Narushima S."/>
            <person name="Irie J."/>
            <person name="Itoh H."/>
            <person name="Moriya K."/>
            <person name="Sugiura Y."/>
            <person name="Suematsu M."/>
            <person name="Moritoki N."/>
            <person name="Shibata S."/>
            <person name="Littman R.D."/>
            <person name="Fischbach A.M."/>
            <person name="Uwamino Y."/>
            <person name="Inoue T."/>
            <person name="Honda A."/>
            <person name="Hattori M."/>
            <person name="Murai T."/>
            <person name="Xavier J.R."/>
            <person name="Hirose N."/>
            <person name="Honda K."/>
        </authorList>
    </citation>
    <scope>NUCLEOTIDE SEQUENCE</scope>
    <source>
        <strain evidence="10">CE91-St16</strain>
    </source>
</reference>
<dbReference type="GO" id="GO:0051539">
    <property type="term" value="F:4 iron, 4 sulfur cluster binding"/>
    <property type="evidence" value="ECO:0007669"/>
    <property type="project" value="UniProtKB-KW"/>
</dbReference>
<dbReference type="PROSITE" id="PS51918">
    <property type="entry name" value="RADICAL_SAM"/>
    <property type="match status" value="1"/>
</dbReference>
<dbReference type="EMBL" id="BQOL01000003">
    <property type="protein sequence ID" value="GKI20560.1"/>
    <property type="molecule type" value="Genomic_DNA"/>
</dbReference>
<evidence type="ECO:0000256" key="4">
    <source>
        <dbReference type="ARBA" id="ARBA00023004"/>
    </source>
</evidence>
<keyword evidence="4 6" id="KW-0408">Iron</keyword>
<keyword evidence="6" id="KW-0474">Menaquinone biosynthesis</keyword>
<dbReference type="HAMAP" id="MF_00993">
    <property type="entry name" value="MqnE"/>
    <property type="match status" value="1"/>
</dbReference>
<evidence type="ECO:0000259" key="9">
    <source>
        <dbReference type="PROSITE" id="PS51918"/>
    </source>
</evidence>
<evidence type="ECO:0000256" key="6">
    <source>
        <dbReference type="HAMAP-Rule" id="MF_00993"/>
    </source>
</evidence>
<dbReference type="GO" id="GO:0005506">
    <property type="term" value="F:iron ion binding"/>
    <property type="evidence" value="ECO:0007669"/>
    <property type="project" value="UniProtKB-UniRule"/>
</dbReference>
<feature type="binding site" evidence="6 7">
    <location>
        <position position="68"/>
    </location>
    <ligand>
        <name>[4Fe-4S] cluster</name>
        <dbReference type="ChEBI" id="CHEBI:49883"/>
        <note>4Fe-4S-S-AdoMet</note>
    </ligand>
</feature>
<dbReference type="InterPro" id="IPR058240">
    <property type="entry name" value="rSAM_sf"/>
</dbReference>
<feature type="domain" description="Radical SAM core" evidence="9">
    <location>
        <begin position="50"/>
        <end position="283"/>
    </location>
</feature>
<comment type="caution">
    <text evidence="10">The sequence shown here is derived from an EMBL/GenBank/DDBJ whole genome shotgun (WGS) entry which is preliminary data.</text>
</comment>
<feature type="binding site" evidence="6 7">
    <location>
        <position position="71"/>
    </location>
    <ligand>
        <name>[4Fe-4S] cluster</name>
        <dbReference type="ChEBI" id="CHEBI:49883"/>
        <note>4Fe-4S-S-AdoMet</note>
    </ligand>
</feature>
<dbReference type="InterPro" id="IPR022432">
    <property type="entry name" value="MqnE"/>
</dbReference>
<dbReference type="SFLD" id="SFLDG01389">
    <property type="entry name" value="menaquinone_synthsis_involved"/>
    <property type="match status" value="1"/>
</dbReference>
<keyword evidence="3 6" id="KW-0479">Metal-binding</keyword>